<comment type="caution">
    <text evidence="1">The sequence shown here is derived from an EMBL/GenBank/DDBJ whole genome shotgun (WGS) entry which is preliminary data.</text>
</comment>
<dbReference type="EMBL" id="BGPR01145234">
    <property type="protein sequence ID" value="GBN75497.1"/>
    <property type="molecule type" value="Genomic_DNA"/>
</dbReference>
<accession>A0A4Y2RI75</accession>
<keyword evidence="2" id="KW-1185">Reference proteome</keyword>
<sequence>MVIRTPISVPSCGIDRDCDFLNATAERGTQFSDYISKWNFMAITVLSIRIREITDECILQKIVKSTTLSASIQRKRTVNHFRFVICRYSAYE</sequence>
<evidence type="ECO:0000313" key="2">
    <source>
        <dbReference type="Proteomes" id="UP000499080"/>
    </source>
</evidence>
<dbReference type="Proteomes" id="UP000499080">
    <property type="component" value="Unassembled WGS sequence"/>
</dbReference>
<evidence type="ECO:0000313" key="1">
    <source>
        <dbReference type="EMBL" id="GBN75497.1"/>
    </source>
</evidence>
<protein>
    <submittedName>
        <fullName evidence="1">Uncharacterized protein</fullName>
    </submittedName>
</protein>
<proteinExistence type="predicted"/>
<organism evidence="1 2">
    <name type="scientific">Araneus ventricosus</name>
    <name type="common">Orbweaver spider</name>
    <name type="synonym">Epeira ventricosa</name>
    <dbReference type="NCBI Taxonomy" id="182803"/>
    <lineage>
        <taxon>Eukaryota</taxon>
        <taxon>Metazoa</taxon>
        <taxon>Ecdysozoa</taxon>
        <taxon>Arthropoda</taxon>
        <taxon>Chelicerata</taxon>
        <taxon>Arachnida</taxon>
        <taxon>Araneae</taxon>
        <taxon>Araneomorphae</taxon>
        <taxon>Entelegynae</taxon>
        <taxon>Araneoidea</taxon>
        <taxon>Araneidae</taxon>
        <taxon>Araneus</taxon>
    </lineage>
</organism>
<reference evidence="1 2" key="1">
    <citation type="journal article" date="2019" name="Sci. Rep.">
        <title>Orb-weaving spider Araneus ventricosus genome elucidates the spidroin gene catalogue.</title>
        <authorList>
            <person name="Kono N."/>
            <person name="Nakamura H."/>
            <person name="Ohtoshi R."/>
            <person name="Moran D.A.P."/>
            <person name="Shinohara A."/>
            <person name="Yoshida Y."/>
            <person name="Fujiwara M."/>
            <person name="Mori M."/>
            <person name="Tomita M."/>
            <person name="Arakawa K."/>
        </authorList>
    </citation>
    <scope>NUCLEOTIDE SEQUENCE [LARGE SCALE GENOMIC DNA]</scope>
</reference>
<name>A0A4Y2RI75_ARAVE</name>
<dbReference type="AlphaFoldDB" id="A0A4Y2RI75"/>
<gene>
    <name evidence="1" type="ORF">AVEN_204262_1</name>
</gene>